<dbReference type="EMBL" id="LC269919">
    <property type="protein sequence ID" value="BBA18358.1"/>
    <property type="molecule type" value="Genomic_DNA"/>
</dbReference>
<keyword evidence="6 7" id="KW-0687">Ribonucleoprotein</keyword>
<dbReference type="GO" id="GO:0006412">
    <property type="term" value="P:translation"/>
    <property type="evidence" value="ECO:0007669"/>
    <property type="project" value="UniProtKB-UniRule"/>
</dbReference>
<keyword evidence="2 9" id="KW-0934">Plastid</keyword>
<dbReference type="SUPFAM" id="SSF141091">
    <property type="entry name" value="L21p-like"/>
    <property type="match status" value="1"/>
</dbReference>
<evidence type="ECO:0000256" key="3">
    <source>
        <dbReference type="ARBA" id="ARBA00022730"/>
    </source>
</evidence>
<dbReference type="EMBL" id="EU168190">
    <property type="protein sequence ID" value="ABV66011.1"/>
    <property type="molecule type" value="Genomic_DNA"/>
</dbReference>
<accession>B2XTB3</accession>
<reference evidence="9" key="1">
    <citation type="journal article" date="2008" name="BMC Genomics">
        <title>Chloroplast genome sequencing analysis of Heterosigma akashiwo CCMP452 (West Atlantic) and NIES293 (West Pacific) strains.</title>
        <authorList>
            <person name="Cattolico R.A."/>
            <person name="Jacobs M.A."/>
            <person name="Zhou Y."/>
            <person name="Chang J."/>
            <person name="Duplessis M."/>
            <person name="Lybrand T."/>
            <person name="McKay J."/>
            <person name="Ong H.C."/>
            <person name="Sims E."/>
            <person name="Rocap G."/>
        </authorList>
    </citation>
    <scope>NUCLEOTIDE SEQUENCE [LARGE SCALE GENOMIC DNA]</scope>
    <source>
        <strain evidence="9">NIES 293</strain>
    </source>
</reference>
<keyword evidence="3 7" id="KW-0699">rRNA-binding</keyword>
<evidence type="ECO:0000313" key="16">
    <source>
        <dbReference type="EMBL" id="BBA19050.1"/>
    </source>
</evidence>
<evidence type="ECO:0000313" key="15">
    <source>
        <dbReference type="EMBL" id="BBA18912.1"/>
    </source>
</evidence>
<gene>
    <name evidence="7 9" type="primary">rpl21</name>
    <name evidence="10" type="synonym">rpl2</name>
    <name evidence="9" type="ordered locus">Heak293_Cp104</name>
</gene>
<dbReference type="GO" id="GO:0005762">
    <property type="term" value="C:mitochondrial large ribosomal subunit"/>
    <property type="evidence" value="ECO:0007669"/>
    <property type="project" value="TreeGrafter"/>
</dbReference>
<keyword evidence="5 7" id="KW-0689">Ribosomal protein</keyword>
<dbReference type="InterPro" id="IPR018258">
    <property type="entry name" value="Ribosomal_bL21_CS"/>
</dbReference>
<dbReference type="HAMAP" id="MF_01363">
    <property type="entry name" value="Ribosomal_bL21"/>
    <property type="match status" value="1"/>
</dbReference>
<evidence type="ECO:0000313" key="9">
    <source>
        <dbReference type="EMBL" id="ABV66011.1"/>
    </source>
</evidence>
<organism evidence="9">
    <name type="scientific">Heterosigma akashiwo</name>
    <name type="common">Chromophytic alga</name>
    <name type="synonym">Heterosigma carterae</name>
    <dbReference type="NCBI Taxonomy" id="2829"/>
    <lineage>
        <taxon>Eukaryota</taxon>
        <taxon>Sar</taxon>
        <taxon>Stramenopiles</taxon>
        <taxon>Ochrophyta</taxon>
        <taxon>Raphidophyceae</taxon>
        <taxon>Chattonellales</taxon>
        <taxon>Chattonellaceae</taxon>
        <taxon>Heterosigma</taxon>
    </lineage>
</organism>
<comment type="subcellular location">
    <subcellularLocation>
        <location evidence="7">Plastid</location>
        <location evidence="7">Chloroplast</location>
    </subcellularLocation>
</comment>
<reference evidence="10" key="2">
    <citation type="submission" date="2017-05" db="EMBL/GenBank/DDBJ databases">
        <title>Chloroplast genome sequences of Heterosigma akashiwo, a bloom-forming raphidophyte.</title>
        <authorList>
            <person name="Ueki S."/>
        </authorList>
    </citation>
    <scope>NUCLEOTIDE SEQUENCE</scope>
    <source>
        <strain evidence="12">CCAP934/4</strain>
        <strain evidence="10">CCAP934/8</strain>
        <strain evidence="16">CCMP1596</strain>
        <strain evidence="13">CCMP2274</strain>
        <strain evidence="14">CCMP3374</strain>
        <strain evidence="11">EHUSP01</strain>
        <strain evidence="15">HaFk01</strain>
    </source>
</reference>
<dbReference type="EMBL" id="LC269924">
    <property type="protein sequence ID" value="BBA19050.1"/>
    <property type="molecule type" value="Genomic_DNA"/>
</dbReference>
<dbReference type="Pfam" id="PF00829">
    <property type="entry name" value="Ribosomal_L21p"/>
    <property type="match status" value="1"/>
</dbReference>
<evidence type="ECO:0000313" key="13">
    <source>
        <dbReference type="EMBL" id="BBA18635.1"/>
    </source>
</evidence>
<dbReference type="EMBL" id="LC269920">
    <property type="protein sequence ID" value="BBA18497.1"/>
    <property type="molecule type" value="Genomic_DNA"/>
</dbReference>
<dbReference type="EMBL" id="LC269923">
    <property type="protein sequence ID" value="BBA18912.1"/>
    <property type="molecule type" value="Genomic_DNA"/>
</dbReference>
<keyword evidence="4 7" id="KW-0694">RNA-binding</keyword>
<dbReference type="EMBL" id="LC269921">
    <property type="protein sequence ID" value="BBA18635.1"/>
    <property type="molecule type" value="Genomic_DNA"/>
</dbReference>
<evidence type="ECO:0000256" key="7">
    <source>
        <dbReference type="HAMAP-Rule" id="MF_01363"/>
    </source>
</evidence>
<dbReference type="InterPro" id="IPR001787">
    <property type="entry name" value="Ribosomal_bL21"/>
</dbReference>
<dbReference type="GO" id="GO:0009507">
    <property type="term" value="C:chloroplast"/>
    <property type="evidence" value="ECO:0007669"/>
    <property type="project" value="UniProtKB-SubCell"/>
</dbReference>
<evidence type="ECO:0000256" key="4">
    <source>
        <dbReference type="ARBA" id="ARBA00022884"/>
    </source>
</evidence>
<evidence type="ECO:0000313" key="11">
    <source>
        <dbReference type="EMBL" id="BBA18358.1"/>
    </source>
</evidence>
<dbReference type="PANTHER" id="PTHR21349:SF7">
    <property type="entry name" value="LARGE RIBOSOMAL SUBUNIT PROTEIN BL21C"/>
    <property type="match status" value="1"/>
</dbReference>
<dbReference type="PROSITE" id="PS01169">
    <property type="entry name" value="RIBOSOMAL_L21"/>
    <property type="match status" value="1"/>
</dbReference>
<name>B2XTB3_HETAK</name>
<evidence type="ECO:0000313" key="10">
    <source>
        <dbReference type="EMBL" id="BBA18219.1"/>
    </source>
</evidence>
<geneLocation type="chloroplast" evidence="9"/>
<dbReference type="EMBL" id="LC269918">
    <property type="protein sequence ID" value="BBA18219.1"/>
    <property type="molecule type" value="Genomic_DNA"/>
</dbReference>
<evidence type="ECO:0000256" key="2">
    <source>
        <dbReference type="ARBA" id="ARBA00022640"/>
    </source>
</evidence>
<dbReference type="InterPro" id="IPR028909">
    <property type="entry name" value="bL21-like"/>
</dbReference>
<comment type="function">
    <text evidence="7 8">This protein binds to 23S rRNA.</text>
</comment>
<protein>
    <recommendedName>
        <fullName evidence="7">Large ribosomal subunit protein bL21c</fullName>
    </recommendedName>
</protein>
<keyword evidence="9" id="KW-0150">Chloroplast</keyword>
<dbReference type="RefSeq" id="YP_001936405.1">
    <property type="nucleotide sequence ID" value="NC_010772.1"/>
</dbReference>
<proteinExistence type="inferred from homology"/>
<dbReference type="GO" id="GO:0003735">
    <property type="term" value="F:structural constituent of ribosome"/>
    <property type="evidence" value="ECO:0007669"/>
    <property type="project" value="InterPro"/>
</dbReference>
<dbReference type="GeneID" id="6335541"/>
<evidence type="ECO:0000256" key="1">
    <source>
        <dbReference type="ARBA" id="ARBA00008563"/>
    </source>
</evidence>
<dbReference type="InterPro" id="IPR036164">
    <property type="entry name" value="bL21-like_sf"/>
</dbReference>
<sequence length="104" mass="12408">MEYAIIEASGRQFWIEPRKYYTMNHVPLKRGTKVILNNILLVNQNDEMQLGFPYLNNVKIEGIILNHFDGQKVLVYKMKPKKKYKRKNGHRQKLTKLYIDKISL</sequence>
<dbReference type="NCBIfam" id="TIGR00061">
    <property type="entry name" value="L21"/>
    <property type="match status" value="1"/>
</dbReference>
<evidence type="ECO:0000256" key="6">
    <source>
        <dbReference type="ARBA" id="ARBA00023274"/>
    </source>
</evidence>
<evidence type="ECO:0000313" key="14">
    <source>
        <dbReference type="EMBL" id="BBA18774.1"/>
    </source>
</evidence>
<evidence type="ECO:0000256" key="5">
    <source>
        <dbReference type="ARBA" id="ARBA00022980"/>
    </source>
</evidence>
<evidence type="ECO:0000313" key="12">
    <source>
        <dbReference type="EMBL" id="BBA18497.1"/>
    </source>
</evidence>
<evidence type="ECO:0000256" key="8">
    <source>
        <dbReference type="RuleBase" id="RU000563"/>
    </source>
</evidence>
<dbReference type="AlphaFoldDB" id="B2XTB3"/>
<dbReference type="GO" id="GO:0019843">
    <property type="term" value="F:rRNA binding"/>
    <property type="evidence" value="ECO:0007669"/>
    <property type="project" value="UniProtKB-UniRule"/>
</dbReference>
<dbReference type="PANTHER" id="PTHR21349">
    <property type="entry name" value="50S RIBOSOMAL PROTEIN L21"/>
    <property type="match status" value="1"/>
</dbReference>
<comment type="similarity">
    <text evidence="1 7 8">Belongs to the bacterial ribosomal protein bL21 family.</text>
</comment>
<dbReference type="EMBL" id="LC269922">
    <property type="protein sequence ID" value="BBA18774.1"/>
    <property type="molecule type" value="Genomic_DNA"/>
</dbReference>
<comment type="subunit">
    <text evidence="7 8">Part of the 50S ribosomal subunit.</text>
</comment>